<keyword evidence="4 12" id="KW-0926">Vacuole</keyword>
<reference evidence="15" key="1">
    <citation type="journal article" date="2012" name="PLoS Genet.">
        <title>The genomes of the fungal plant pathogens Cladosporium fulvum and Dothistroma septosporum reveal adaptation to different hosts and lifestyles but also signatures of common ancestry.</title>
        <authorList>
            <person name="de Wit P.J.G.M."/>
            <person name="van der Burgt A."/>
            <person name="Oekmen B."/>
            <person name="Stergiopoulos I."/>
            <person name="Abd-Elsalam K.A."/>
            <person name="Aerts A.L."/>
            <person name="Bahkali A.H."/>
            <person name="Beenen H.G."/>
            <person name="Chettri P."/>
            <person name="Cox M.P."/>
            <person name="Datema E."/>
            <person name="de Vries R.P."/>
            <person name="Dhillon B."/>
            <person name="Ganley A.R."/>
            <person name="Griffiths S.A."/>
            <person name="Guo Y."/>
            <person name="Hamelin R.C."/>
            <person name="Henrissat B."/>
            <person name="Kabir M.S."/>
            <person name="Jashni M.K."/>
            <person name="Kema G."/>
            <person name="Klaubauf S."/>
            <person name="Lapidus A."/>
            <person name="Levasseur A."/>
            <person name="Lindquist E."/>
            <person name="Mehrabi R."/>
            <person name="Ohm R.A."/>
            <person name="Owen T.J."/>
            <person name="Salamov A."/>
            <person name="Schwelm A."/>
            <person name="Schijlen E."/>
            <person name="Sun H."/>
            <person name="van den Burg H.A."/>
            <person name="van Ham R.C.H.J."/>
            <person name="Zhang S."/>
            <person name="Goodwin S.B."/>
            <person name="Grigoriev I.V."/>
            <person name="Collemare J."/>
            <person name="Bradshaw R.E."/>
        </authorList>
    </citation>
    <scope>NUCLEOTIDE SEQUENCE [LARGE SCALE GENOMIC DNA]</scope>
    <source>
        <strain evidence="15">NZE10 / CBS 128990</strain>
    </source>
</reference>
<dbReference type="EMBL" id="KB446545">
    <property type="protein sequence ID" value="EME39132.1"/>
    <property type="molecule type" value="Genomic_DNA"/>
</dbReference>
<feature type="transmembrane region" description="Helical" evidence="12">
    <location>
        <begin position="147"/>
        <end position="166"/>
    </location>
</feature>
<keyword evidence="7 12" id="KW-1133">Transmembrane helix</keyword>
<feature type="transmembrane region" description="Helical" evidence="12">
    <location>
        <begin position="368"/>
        <end position="394"/>
    </location>
</feature>
<comment type="similarity">
    <text evidence="2 12">Belongs to the ATG22 family.</text>
</comment>
<dbReference type="AlphaFoldDB" id="M2XI36"/>
<evidence type="ECO:0000256" key="12">
    <source>
        <dbReference type="RuleBase" id="RU363073"/>
    </source>
</evidence>
<evidence type="ECO:0000256" key="5">
    <source>
        <dbReference type="ARBA" id="ARBA00022692"/>
    </source>
</evidence>
<evidence type="ECO:0000256" key="7">
    <source>
        <dbReference type="ARBA" id="ARBA00022989"/>
    </source>
</evidence>
<feature type="transmembrane region" description="Helical" evidence="12">
    <location>
        <begin position="270"/>
        <end position="292"/>
    </location>
</feature>
<comment type="function">
    <text evidence="11 12">Vacuolar effluxer which mediate the efflux of amino acids resulting from autophagic degradation. The release of autophagic amino acids allows the maintenance of protein synthesis and viability during nitrogen starvation.</text>
</comment>
<feature type="compositionally biased region" description="Basic and acidic residues" evidence="13">
    <location>
        <begin position="1"/>
        <end position="15"/>
    </location>
</feature>
<gene>
    <name evidence="14" type="ORF">DOTSEDRAFT_179551</name>
</gene>
<evidence type="ECO:0000313" key="15">
    <source>
        <dbReference type="Proteomes" id="UP000016933"/>
    </source>
</evidence>
<comment type="subcellular location">
    <subcellularLocation>
        <location evidence="1 12">Vacuole membrane</location>
        <topology evidence="1 12">Multi-pass membrane protein</topology>
    </subcellularLocation>
</comment>
<dbReference type="SUPFAM" id="SSF103473">
    <property type="entry name" value="MFS general substrate transporter"/>
    <property type="match status" value="1"/>
</dbReference>
<evidence type="ECO:0000256" key="11">
    <source>
        <dbReference type="ARBA" id="ARBA00024801"/>
    </source>
</evidence>
<evidence type="ECO:0000256" key="8">
    <source>
        <dbReference type="ARBA" id="ARBA00023006"/>
    </source>
</evidence>
<evidence type="ECO:0000256" key="9">
    <source>
        <dbReference type="ARBA" id="ARBA00023136"/>
    </source>
</evidence>
<comment type="caution">
    <text evidence="12">Lacks conserved residue(s) required for the propagation of feature annotation.</text>
</comment>
<dbReference type="PANTHER" id="PTHR23519:SF3">
    <property type="entry name" value="AUTOPHAGY-RELATED PROTEIN 22-2"/>
    <property type="match status" value="1"/>
</dbReference>
<evidence type="ECO:0000256" key="2">
    <source>
        <dbReference type="ARBA" id="ARBA00006978"/>
    </source>
</evidence>
<dbReference type="OMA" id="QPWEIFP"/>
<feature type="region of interest" description="Disordered" evidence="13">
    <location>
        <begin position="1"/>
        <end position="21"/>
    </location>
</feature>
<dbReference type="GO" id="GO:0006914">
    <property type="term" value="P:autophagy"/>
    <property type="evidence" value="ECO:0007669"/>
    <property type="project" value="UniProtKB-KW"/>
</dbReference>
<dbReference type="OrthoDB" id="192733at2759"/>
<proteinExistence type="inferred from homology"/>
<keyword evidence="9 12" id="KW-0472">Membrane</keyword>
<evidence type="ECO:0000256" key="6">
    <source>
        <dbReference type="ARBA" id="ARBA00022970"/>
    </source>
</evidence>
<evidence type="ECO:0000256" key="3">
    <source>
        <dbReference type="ARBA" id="ARBA00022448"/>
    </source>
</evidence>
<dbReference type="InterPro" id="IPR044738">
    <property type="entry name" value="Atg22"/>
</dbReference>
<dbReference type="HOGENOM" id="CLU_017518_1_0_1"/>
<dbReference type="InterPro" id="IPR036259">
    <property type="entry name" value="MFS_trans_sf"/>
</dbReference>
<sequence>MAEAEHGFRAPRYDSEDVSPTSERELRGWYSTGLAAEIYAVCGVGSFAPVTLEQLAREAGVLRSDGVSSCIKPKVESTARRLIKTVARAADTNSDDLSNQCVIRPFGRPIATQSFAMYTFSMAVFVQALVLISFSPVADYGTYRKRLMMTFAFTGAFLTMSMVFVWPKVYLLGSLFTIIGVVCLGSTFVLLNSFLPLLATNDPTVSQSRTNGHMADGRSDKTSPELKLSTQISSKGVGLGYAAAVSVQILCIILLVLLKKANFASESTPLRCVLLLVGVCWSLLTLPGSLWLRDRPGPSLRVVQPWRSKLPAVMQYLVFAWSSVWKTVKTAAKLRQLWVFLIAWFLLSDAIATVSGTAILFARTELEMSTIAIALLSITATLSGIAGAFTWPLISRRLKLQTKHTIIGCMIIMEIIPLYGLLGFVPFIKSWGVLGLQQSWEIYPLGFVHGFVMGGLSSYCRSFYGEIIPPGSEAAFYALYAITDKGSSAVGPAVVGAIVDAVGTIRPAFGFLAILIALPMPLVYLVDVQKGRADAVAMSKHIGSTTGGITMQDYREDHETGAGEGLLRHQLDDQDEVQR</sequence>
<keyword evidence="3 12" id="KW-0813">Transport</keyword>
<evidence type="ECO:0000256" key="13">
    <source>
        <dbReference type="SAM" id="MobiDB-lite"/>
    </source>
</evidence>
<keyword evidence="10" id="KW-0325">Glycoprotein</keyword>
<dbReference type="Pfam" id="PF11700">
    <property type="entry name" value="ATG22"/>
    <property type="match status" value="1"/>
</dbReference>
<dbReference type="STRING" id="675120.M2XI36"/>
<evidence type="ECO:0000256" key="10">
    <source>
        <dbReference type="ARBA" id="ARBA00023180"/>
    </source>
</evidence>
<keyword evidence="8 12" id="KW-0072">Autophagy</keyword>
<evidence type="ECO:0000256" key="1">
    <source>
        <dbReference type="ARBA" id="ARBA00004128"/>
    </source>
</evidence>
<dbReference type="eggNOG" id="ENOG502QVD3">
    <property type="taxonomic scope" value="Eukaryota"/>
</dbReference>
<dbReference type="Proteomes" id="UP000016933">
    <property type="component" value="Unassembled WGS sequence"/>
</dbReference>
<organism evidence="14 15">
    <name type="scientific">Dothistroma septosporum (strain NZE10 / CBS 128990)</name>
    <name type="common">Red band needle blight fungus</name>
    <name type="synonym">Mycosphaerella pini</name>
    <dbReference type="NCBI Taxonomy" id="675120"/>
    <lineage>
        <taxon>Eukaryota</taxon>
        <taxon>Fungi</taxon>
        <taxon>Dikarya</taxon>
        <taxon>Ascomycota</taxon>
        <taxon>Pezizomycotina</taxon>
        <taxon>Dothideomycetes</taxon>
        <taxon>Dothideomycetidae</taxon>
        <taxon>Mycosphaerellales</taxon>
        <taxon>Mycosphaerellaceae</taxon>
        <taxon>Dothistroma</taxon>
    </lineage>
</organism>
<feature type="transmembrane region" description="Helical" evidence="12">
    <location>
        <begin position="238"/>
        <end position="258"/>
    </location>
</feature>
<accession>M2XI36</accession>
<name>M2XI36_DOTSN</name>
<feature type="transmembrane region" description="Helical" evidence="12">
    <location>
        <begin position="115"/>
        <end position="135"/>
    </location>
</feature>
<keyword evidence="15" id="KW-1185">Reference proteome</keyword>
<reference evidence="14 15" key="2">
    <citation type="journal article" date="2012" name="PLoS Pathog.">
        <title>Diverse lifestyles and strategies of plant pathogenesis encoded in the genomes of eighteen Dothideomycetes fungi.</title>
        <authorList>
            <person name="Ohm R.A."/>
            <person name="Feau N."/>
            <person name="Henrissat B."/>
            <person name="Schoch C.L."/>
            <person name="Horwitz B.A."/>
            <person name="Barry K.W."/>
            <person name="Condon B.J."/>
            <person name="Copeland A.C."/>
            <person name="Dhillon B."/>
            <person name="Glaser F."/>
            <person name="Hesse C.N."/>
            <person name="Kosti I."/>
            <person name="LaButti K."/>
            <person name="Lindquist E.A."/>
            <person name="Lucas S."/>
            <person name="Salamov A.A."/>
            <person name="Bradshaw R.E."/>
            <person name="Ciuffetti L."/>
            <person name="Hamelin R.C."/>
            <person name="Kema G.H.J."/>
            <person name="Lawrence C."/>
            <person name="Scott J.A."/>
            <person name="Spatafora J.W."/>
            <person name="Turgeon B.G."/>
            <person name="de Wit P.J.G.M."/>
            <person name="Zhong S."/>
            <person name="Goodwin S.B."/>
            <person name="Grigoriev I.V."/>
        </authorList>
    </citation>
    <scope>NUCLEOTIDE SEQUENCE [LARGE SCALE GENOMIC DNA]</scope>
    <source>
        <strain evidence="15">NZE10 / CBS 128990</strain>
    </source>
</reference>
<dbReference type="Gene3D" id="1.20.1250.20">
    <property type="entry name" value="MFS general substrate transporter like domains"/>
    <property type="match status" value="1"/>
</dbReference>
<keyword evidence="6 12" id="KW-0029">Amino-acid transport</keyword>
<feature type="transmembrane region" description="Helical" evidence="12">
    <location>
        <begin position="406"/>
        <end position="428"/>
    </location>
</feature>
<dbReference type="InterPro" id="IPR050495">
    <property type="entry name" value="ATG22/LtaA_families"/>
</dbReference>
<evidence type="ECO:0000256" key="4">
    <source>
        <dbReference type="ARBA" id="ARBA00022554"/>
    </source>
</evidence>
<feature type="transmembrane region" description="Helical" evidence="12">
    <location>
        <begin position="508"/>
        <end position="526"/>
    </location>
</feature>
<dbReference type="PANTHER" id="PTHR23519">
    <property type="entry name" value="AUTOPHAGY-RELATED PROTEIN 22"/>
    <property type="match status" value="1"/>
</dbReference>
<dbReference type="InterPro" id="IPR024671">
    <property type="entry name" value="Atg22-like"/>
</dbReference>
<dbReference type="GO" id="GO:0032974">
    <property type="term" value="P:amino acid transmembrane export from vacuole"/>
    <property type="evidence" value="ECO:0007669"/>
    <property type="project" value="InterPro"/>
</dbReference>
<protein>
    <recommendedName>
        <fullName evidence="12">Autophagy-related protein</fullName>
    </recommendedName>
</protein>
<feature type="transmembrane region" description="Helical" evidence="12">
    <location>
        <begin position="337"/>
        <end position="362"/>
    </location>
</feature>
<keyword evidence="5 12" id="KW-0812">Transmembrane</keyword>
<evidence type="ECO:0000313" key="14">
    <source>
        <dbReference type="EMBL" id="EME39132.1"/>
    </source>
</evidence>
<dbReference type="CDD" id="cd17483">
    <property type="entry name" value="MFS_Atg22_like"/>
    <property type="match status" value="1"/>
</dbReference>
<dbReference type="GO" id="GO:0005774">
    <property type="term" value="C:vacuolar membrane"/>
    <property type="evidence" value="ECO:0007669"/>
    <property type="project" value="UniProtKB-SubCell"/>
</dbReference>
<feature type="transmembrane region" description="Helical" evidence="12">
    <location>
        <begin position="173"/>
        <end position="195"/>
    </location>
</feature>